<comment type="caution">
    <text evidence="2">The sequence shown here is derived from an EMBL/GenBank/DDBJ whole genome shotgun (WGS) entry which is preliminary data.</text>
</comment>
<feature type="region of interest" description="Disordered" evidence="1">
    <location>
        <begin position="42"/>
        <end position="105"/>
    </location>
</feature>
<protein>
    <submittedName>
        <fullName evidence="2">Uncharacterized protein</fullName>
    </submittedName>
</protein>
<dbReference type="AlphaFoldDB" id="A0A8X6NGD0"/>
<organism evidence="2 3">
    <name type="scientific">Nephila pilipes</name>
    <name type="common">Giant wood spider</name>
    <name type="synonym">Nephila maculata</name>
    <dbReference type="NCBI Taxonomy" id="299642"/>
    <lineage>
        <taxon>Eukaryota</taxon>
        <taxon>Metazoa</taxon>
        <taxon>Ecdysozoa</taxon>
        <taxon>Arthropoda</taxon>
        <taxon>Chelicerata</taxon>
        <taxon>Arachnida</taxon>
        <taxon>Araneae</taxon>
        <taxon>Araneomorphae</taxon>
        <taxon>Entelegynae</taxon>
        <taxon>Araneoidea</taxon>
        <taxon>Nephilidae</taxon>
        <taxon>Nephila</taxon>
    </lineage>
</organism>
<reference evidence="2" key="1">
    <citation type="submission" date="2020-08" db="EMBL/GenBank/DDBJ databases">
        <title>Multicomponent nature underlies the extraordinary mechanical properties of spider dragline silk.</title>
        <authorList>
            <person name="Kono N."/>
            <person name="Nakamura H."/>
            <person name="Mori M."/>
            <person name="Yoshida Y."/>
            <person name="Ohtoshi R."/>
            <person name="Malay A.D."/>
            <person name="Moran D.A.P."/>
            <person name="Tomita M."/>
            <person name="Numata K."/>
            <person name="Arakawa K."/>
        </authorList>
    </citation>
    <scope>NUCLEOTIDE SEQUENCE</scope>
</reference>
<feature type="compositionally biased region" description="Basic residues" evidence="1">
    <location>
        <begin position="88"/>
        <end position="105"/>
    </location>
</feature>
<evidence type="ECO:0000313" key="2">
    <source>
        <dbReference type="EMBL" id="GFT12085.1"/>
    </source>
</evidence>
<dbReference type="EMBL" id="BMAW01104040">
    <property type="protein sequence ID" value="GFT12085.1"/>
    <property type="molecule type" value="Genomic_DNA"/>
</dbReference>
<sequence length="105" mass="12358">MMKVEHNNVVIWKGGKPITVKVDPVRIYHLRESNERVLEADGLDNEESRVEAVETEGSKGLAREEITKEEQWRGKRMRSEGLAESSNNHKRQHQSKRRPPMRRNW</sequence>
<proteinExistence type="predicted"/>
<keyword evidence="3" id="KW-1185">Reference proteome</keyword>
<gene>
    <name evidence="2" type="ORF">NPIL_248591</name>
</gene>
<evidence type="ECO:0000313" key="3">
    <source>
        <dbReference type="Proteomes" id="UP000887013"/>
    </source>
</evidence>
<accession>A0A8X6NGD0</accession>
<dbReference type="Proteomes" id="UP000887013">
    <property type="component" value="Unassembled WGS sequence"/>
</dbReference>
<name>A0A8X6NGD0_NEPPI</name>
<feature type="compositionally biased region" description="Basic and acidic residues" evidence="1">
    <location>
        <begin position="61"/>
        <end position="81"/>
    </location>
</feature>
<evidence type="ECO:0000256" key="1">
    <source>
        <dbReference type="SAM" id="MobiDB-lite"/>
    </source>
</evidence>